<feature type="compositionally biased region" description="Low complexity" evidence="1">
    <location>
        <begin position="329"/>
        <end position="340"/>
    </location>
</feature>
<gene>
    <name evidence="3" type="ORF">PhCBS80983_g04324</name>
</gene>
<dbReference type="EMBL" id="QEAQ01000066">
    <property type="protein sequence ID" value="TPX56718.1"/>
    <property type="molecule type" value="Genomic_DNA"/>
</dbReference>
<dbReference type="InterPro" id="IPR029675">
    <property type="entry name" value="PGAP4"/>
</dbReference>
<keyword evidence="2" id="KW-0472">Membrane</keyword>
<name>A0A507E0J4_9FUNG</name>
<dbReference type="AlphaFoldDB" id="A0A507E0J4"/>
<keyword evidence="4" id="KW-1185">Reference proteome</keyword>
<feature type="region of interest" description="Disordered" evidence="1">
    <location>
        <begin position="318"/>
        <end position="349"/>
    </location>
</feature>
<feature type="transmembrane region" description="Helical" evidence="2">
    <location>
        <begin position="356"/>
        <end position="377"/>
    </location>
</feature>
<evidence type="ECO:0000313" key="3">
    <source>
        <dbReference type="EMBL" id="TPX56718.1"/>
    </source>
</evidence>
<dbReference type="GO" id="GO:0006506">
    <property type="term" value="P:GPI anchor biosynthetic process"/>
    <property type="evidence" value="ECO:0007669"/>
    <property type="project" value="InterPro"/>
</dbReference>
<dbReference type="PANTHER" id="PTHR31410:SF1">
    <property type="entry name" value="POST-GPI ATTACHMENT TO PROTEINS FACTOR 4"/>
    <property type="match status" value="1"/>
</dbReference>
<evidence type="ECO:0000313" key="4">
    <source>
        <dbReference type="Proteomes" id="UP000318582"/>
    </source>
</evidence>
<dbReference type="GO" id="GO:0000139">
    <property type="term" value="C:Golgi membrane"/>
    <property type="evidence" value="ECO:0007669"/>
    <property type="project" value="InterPro"/>
</dbReference>
<evidence type="ECO:0000256" key="2">
    <source>
        <dbReference type="SAM" id="Phobius"/>
    </source>
</evidence>
<evidence type="ECO:0000256" key="1">
    <source>
        <dbReference type="SAM" id="MobiDB-lite"/>
    </source>
</evidence>
<accession>A0A507E0J4</accession>
<reference evidence="3 4" key="1">
    <citation type="journal article" date="2019" name="Sci. Rep.">
        <title>Comparative genomics of chytrid fungi reveal insights into the obligate biotrophic and pathogenic lifestyle of Synchytrium endobioticum.</title>
        <authorList>
            <person name="van de Vossenberg B.T.L.H."/>
            <person name="Warris S."/>
            <person name="Nguyen H.D.T."/>
            <person name="van Gent-Pelzer M.P.E."/>
            <person name="Joly D.L."/>
            <person name="van de Geest H.C."/>
            <person name="Bonants P.J.M."/>
            <person name="Smith D.S."/>
            <person name="Levesque C.A."/>
            <person name="van der Lee T.A.J."/>
        </authorList>
    </citation>
    <scope>NUCLEOTIDE SEQUENCE [LARGE SCALE GENOMIC DNA]</scope>
    <source>
        <strain evidence="3 4">CBS 809.83</strain>
    </source>
</reference>
<keyword evidence="2" id="KW-0812">Transmembrane</keyword>
<protein>
    <submittedName>
        <fullName evidence="3">Uncharacterized protein</fullName>
    </submittedName>
</protein>
<dbReference type="GO" id="GO:0016757">
    <property type="term" value="F:glycosyltransferase activity"/>
    <property type="evidence" value="ECO:0007669"/>
    <property type="project" value="InterPro"/>
</dbReference>
<dbReference type="Proteomes" id="UP000318582">
    <property type="component" value="Unassembled WGS sequence"/>
</dbReference>
<dbReference type="PANTHER" id="PTHR31410">
    <property type="entry name" value="TRANSMEMBRANE PROTEIN 246"/>
    <property type="match status" value="1"/>
</dbReference>
<comment type="caution">
    <text evidence="3">The sequence shown here is derived from an EMBL/GenBank/DDBJ whole genome shotgun (WGS) entry which is preliminary data.</text>
</comment>
<proteinExistence type="predicted"/>
<organism evidence="3 4">
    <name type="scientific">Powellomyces hirtus</name>
    <dbReference type="NCBI Taxonomy" id="109895"/>
    <lineage>
        <taxon>Eukaryota</taxon>
        <taxon>Fungi</taxon>
        <taxon>Fungi incertae sedis</taxon>
        <taxon>Chytridiomycota</taxon>
        <taxon>Chytridiomycota incertae sedis</taxon>
        <taxon>Chytridiomycetes</taxon>
        <taxon>Spizellomycetales</taxon>
        <taxon>Powellomycetaceae</taxon>
        <taxon>Powellomyces</taxon>
    </lineage>
</organism>
<sequence length="502" mass="55859">MRALRPQRFLWVLLFAALFPLALYSLLGTALQDTKYSYFYRRNITALQRAEVLREQQADAYLSALKYVRTTHNETAKVLNAPHHHHPDPPDLCFVVLSGVARPQRYVVQTVAFLLARVMGDVMPEMDREVREKMGGAAAVSTSLKSAKPPLVAMGTTPPRLPRVRTWIHNSVGTNDHLGIIPSLVDIYAATPRISLEADSSRGWYEKAIWDYAEALDVAMTEKCGLTVLLEDDGIVASGVVRHVFEGMRPLMSTDADKKDECGWVFVKLFYTEFWTGWQSSVADIATLAICGVAAGLGVVKIANRCYARTITTPRRKSSLFAPHRDDSPYLPAPTTSTTPPRRRRPPSLPLTPPTLLSLLLFAYTTALVILTLHAIGRQNVTALWNRRPGLTRTTALASTVAHVYPTNPTTTSCAARNTRDLIIYLNQKATYFADHGAEETPVVPVDILVDTYVSDNRKTKWELRPHLVQHVGVHSSTRHKNQGNFDIVKISSTYADGTTFI</sequence>
<keyword evidence="2" id="KW-1133">Transmembrane helix</keyword>